<keyword evidence="3" id="KW-1185">Reference proteome</keyword>
<accession>A0A7T8H2J4</accession>
<name>A0A7T8H2J4_CALRO</name>
<dbReference type="EMBL" id="CP045900">
    <property type="protein sequence ID" value="QQP41835.1"/>
    <property type="molecule type" value="Genomic_DNA"/>
</dbReference>
<proteinExistence type="predicted"/>
<dbReference type="InterPro" id="IPR013785">
    <property type="entry name" value="Aldolase_TIM"/>
</dbReference>
<evidence type="ECO:0000313" key="2">
    <source>
        <dbReference type="EMBL" id="QQP41835.1"/>
    </source>
</evidence>
<dbReference type="AlphaFoldDB" id="A0A7T8H2J4"/>
<sequence length="191" mass="20586">MRTGPDLGKAVPKGVRGFRGNDAPVQGLPRDAGRDLRGEVPEVVSKQVSADGTRKYSGAYRGRARGGGCLYPRGGSRDVVYLQPGRLHDDVFVLHTGTQKLVRNLTAGEIIGQVMLARDDLDEWVPTGEGSDAKPRLVSNIVLMAWASRCTTSTTSATHEDRDGPGRGFPCRGVDHAVHLWRRAEIAKTGS</sequence>
<organism evidence="2 3">
    <name type="scientific">Caligus rogercresseyi</name>
    <name type="common">Sea louse</name>
    <dbReference type="NCBI Taxonomy" id="217165"/>
    <lineage>
        <taxon>Eukaryota</taxon>
        <taxon>Metazoa</taxon>
        <taxon>Ecdysozoa</taxon>
        <taxon>Arthropoda</taxon>
        <taxon>Crustacea</taxon>
        <taxon>Multicrustacea</taxon>
        <taxon>Hexanauplia</taxon>
        <taxon>Copepoda</taxon>
        <taxon>Siphonostomatoida</taxon>
        <taxon>Caligidae</taxon>
        <taxon>Caligus</taxon>
    </lineage>
</organism>
<reference evidence="3" key="1">
    <citation type="submission" date="2021-01" db="EMBL/GenBank/DDBJ databases">
        <title>Caligus Genome Assembly.</title>
        <authorList>
            <person name="Gallardo-Escarate C."/>
        </authorList>
    </citation>
    <scope>NUCLEOTIDE SEQUENCE [LARGE SCALE GENOMIC DNA]</scope>
</reference>
<protein>
    <submittedName>
        <fullName evidence="2">RlmN</fullName>
    </submittedName>
</protein>
<dbReference type="OrthoDB" id="538249at2759"/>
<evidence type="ECO:0000313" key="3">
    <source>
        <dbReference type="Proteomes" id="UP000595437"/>
    </source>
</evidence>
<dbReference type="Gene3D" id="3.20.20.70">
    <property type="entry name" value="Aldolase class I"/>
    <property type="match status" value="1"/>
</dbReference>
<evidence type="ECO:0000256" key="1">
    <source>
        <dbReference type="SAM" id="MobiDB-lite"/>
    </source>
</evidence>
<feature type="region of interest" description="Disordered" evidence="1">
    <location>
        <begin position="1"/>
        <end position="34"/>
    </location>
</feature>
<dbReference type="Proteomes" id="UP000595437">
    <property type="component" value="Chromosome 11"/>
</dbReference>
<gene>
    <name evidence="2" type="ORF">FKW44_016311</name>
</gene>